<keyword evidence="3" id="KW-1185">Reference proteome</keyword>
<evidence type="ECO:0000313" key="2">
    <source>
        <dbReference type="EMBL" id="MCT7376224.1"/>
    </source>
</evidence>
<reference evidence="2 3" key="1">
    <citation type="submission" date="2022-09" db="EMBL/GenBank/DDBJ databases">
        <title>Chelativorans salina sp. nov., a novel slightly halophilic bacterium isolated from a saline lake sediment enrichment.</title>
        <authorList>
            <person name="Gao L."/>
            <person name="Fang B.-Z."/>
            <person name="Li W.-J."/>
        </authorList>
    </citation>
    <scope>NUCLEOTIDE SEQUENCE [LARGE SCALE GENOMIC DNA]</scope>
    <source>
        <strain evidence="2 3">EGI FJ00035</strain>
    </source>
</reference>
<evidence type="ECO:0000256" key="1">
    <source>
        <dbReference type="SAM" id="Phobius"/>
    </source>
</evidence>
<organism evidence="2 3">
    <name type="scientific">Chelativorans salis</name>
    <dbReference type="NCBI Taxonomy" id="2978478"/>
    <lineage>
        <taxon>Bacteria</taxon>
        <taxon>Pseudomonadati</taxon>
        <taxon>Pseudomonadota</taxon>
        <taxon>Alphaproteobacteria</taxon>
        <taxon>Hyphomicrobiales</taxon>
        <taxon>Phyllobacteriaceae</taxon>
        <taxon>Chelativorans</taxon>
    </lineage>
</organism>
<keyword evidence="1" id="KW-0472">Membrane</keyword>
<gene>
    <name evidence="2" type="ORF">N5A92_14395</name>
</gene>
<accession>A0ABT2LP80</accession>
<dbReference type="InterPro" id="IPR024399">
    <property type="entry name" value="DUF2628"/>
</dbReference>
<protein>
    <submittedName>
        <fullName evidence="2">DUF2628 domain-containing protein</fullName>
    </submittedName>
</protein>
<comment type="caution">
    <text evidence="2">The sequence shown here is derived from an EMBL/GenBank/DDBJ whole genome shotgun (WGS) entry which is preliminary data.</text>
</comment>
<dbReference type="RefSeq" id="WP_260903954.1">
    <property type="nucleotide sequence ID" value="NZ_JAOCZP010000004.1"/>
</dbReference>
<dbReference type="Pfam" id="PF10947">
    <property type="entry name" value="DUF2628"/>
    <property type="match status" value="1"/>
</dbReference>
<dbReference type="EMBL" id="JAOCZP010000004">
    <property type="protein sequence ID" value="MCT7376224.1"/>
    <property type="molecule type" value="Genomic_DNA"/>
</dbReference>
<keyword evidence="1" id="KW-1133">Transmembrane helix</keyword>
<name>A0ABT2LP80_9HYPH</name>
<feature type="transmembrane region" description="Helical" evidence="1">
    <location>
        <begin position="53"/>
        <end position="86"/>
    </location>
</feature>
<evidence type="ECO:0000313" key="3">
    <source>
        <dbReference type="Proteomes" id="UP001320831"/>
    </source>
</evidence>
<proteinExistence type="predicted"/>
<keyword evidence="1" id="KW-0812">Transmembrane</keyword>
<dbReference type="Proteomes" id="UP001320831">
    <property type="component" value="Unassembled WGS sequence"/>
</dbReference>
<sequence>MASYLVLEPGGAAQEKAEKAVFVRDGFAALAFLVPFFWFLWHRMWLEALAALVLGLMLGALGTLLGFSLVAPLIGLLLSVLIGLEAQNLRVAALRRRGWSVWGVVEAGNHNEAEMRYAADVAPLADRPPAAPPTVPAALSAGTGLARGSSFDLLDYPRGG</sequence>
<feature type="transmembrane region" description="Helical" evidence="1">
    <location>
        <begin position="21"/>
        <end position="41"/>
    </location>
</feature>